<comment type="catalytic activity">
    <reaction evidence="11">
        <text>L-seryl-[protein] + ATP = O-phospho-L-seryl-[protein] + ADP + H(+)</text>
        <dbReference type="Rhea" id="RHEA:17989"/>
        <dbReference type="Rhea" id="RHEA-COMP:9863"/>
        <dbReference type="Rhea" id="RHEA-COMP:11604"/>
        <dbReference type="ChEBI" id="CHEBI:15378"/>
        <dbReference type="ChEBI" id="CHEBI:29999"/>
        <dbReference type="ChEBI" id="CHEBI:30616"/>
        <dbReference type="ChEBI" id="CHEBI:83421"/>
        <dbReference type="ChEBI" id="CHEBI:456216"/>
        <dbReference type="EC" id="2.7.11.1"/>
    </reaction>
</comment>
<reference evidence="14" key="2">
    <citation type="submission" date="2014-02" db="EMBL/GenBank/DDBJ databases">
        <title>Complete DNA sequence of /Kuraishia capsulata/ illustrates novel genomic features among budding yeasts (/Saccharomycotina/).</title>
        <authorList>
            <person name="Morales L."/>
            <person name="Noel B."/>
            <person name="Porcel B."/>
            <person name="Marcet-Houben M."/>
            <person name="Hullo M-F."/>
            <person name="Sacerdot C."/>
            <person name="Tekaia F."/>
            <person name="Leh-Louis V."/>
            <person name="Despons L."/>
            <person name="Khanna V."/>
            <person name="Aury J-M."/>
            <person name="Barbe V."/>
            <person name="Couloux A."/>
            <person name="Labadie K."/>
            <person name="Pelletier E."/>
            <person name="Souciet J-L."/>
            <person name="Boekhout T."/>
            <person name="Gabaldon T."/>
            <person name="Wincker P."/>
            <person name="Dujon B."/>
        </authorList>
    </citation>
    <scope>NUCLEOTIDE SEQUENCE</scope>
    <source>
        <strain evidence="14">CBS 1993</strain>
    </source>
</reference>
<feature type="region of interest" description="Disordered" evidence="12">
    <location>
        <begin position="362"/>
        <end position="387"/>
    </location>
</feature>
<dbReference type="SMART" id="SM00220">
    <property type="entry name" value="S_TKc"/>
    <property type="match status" value="1"/>
</dbReference>
<evidence type="ECO:0000256" key="9">
    <source>
        <dbReference type="ARBA" id="ARBA00022840"/>
    </source>
</evidence>
<evidence type="ECO:0000256" key="10">
    <source>
        <dbReference type="ARBA" id="ARBA00047899"/>
    </source>
</evidence>
<dbReference type="PANTHER" id="PTHR22967">
    <property type="entry name" value="SERINE/THREONINE PROTEIN KINASE"/>
    <property type="match status" value="1"/>
</dbReference>
<dbReference type="PANTHER" id="PTHR22967:SF57">
    <property type="entry name" value="AUXILIN, ISOFORM A-RELATED"/>
    <property type="match status" value="1"/>
</dbReference>
<keyword evidence="8" id="KW-0418">Kinase</keyword>
<dbReference type="OrthoDB" id="2018507at2759"/>
<keyword evidence="15" id="KW-1185">Reference proteome</keyword>
<protein>
    <recommendedName>
        <fullName evidence="2">non-specific serine/threonine protein kinase</fullName>
        <ecNumber evidence="2">2.7.11.1</ecNumber>
    </recommendedName>
</protein>
<evidence type="ECO:0000256" key="5">
    <source>
        <dbReference type="ARBA" id="ARBA00022553"/>
    </source>
</evidence>
<feature type="compositionally biased region" description="Polar residues" evidence="12">
    <location>
        <begin position="523"/>
        <end position="538"/>
    </location>
</feature>
<evidence type="ECO:0000256" key="7">
    <source>
        <dbReference type="ARBA" id="ARBA00022741"/>
    </source>
</evidence>
<evidence type="ECO:0000256" key="3">
    <source>
        <dbReference type="ARBA" id="ARBA00022490"/>
    </source>
</evidence>
<dbReference type="Gene3D" id="1.10.510.10">
    <property type="entry name" value="Transferase(Phosphotransferase) domain 1"/>
    <property type="match status" value="1"/>
</dbReference>
<dbReference type="InterPro" id="IPR011009">
    <property type="entry name" value="Kinase-like_dom_sf"/>
</dbReference>
<evidence type="ECO:0000259" key="13">
    <source>
        <dbReference type="PROSITE" id="PS50011"/>
    </source>
</evidence>
<evidence type="ECO:0000256" key="12">
    <source>
        <dbReference type="SAM" id="MobiDB-lite"/>
    </source>
</evidence>
<accession>W6MTD7</accession>
<dbReference type="PROSITE" id="PS50011">
    <property type="entry name" value="PROTEIN_KINASE_DOM"/>
    <property type="match status" value="1"/>
</dbReference>
<comment type="catalytic activity">
    <reaction evidence="10">
        <text>L-threonyl-[protein] + ATP = O-phospho-L-threonyl-[protein] + ADP + H(+)</text>
        <dbReference type="Rhea" id="RHEA:46608"/>
        <dbReference type="Rhea" id="RHEA-COMP:11060"/>
        <dbReference type="Rhea" id="RHEA-COMP:11605"/>
        <dbReference type="ChEBI" id="CHEBI:15378"/>
        <dbReference type="ChEBI" id="CHEBI:30013"/>
        <dbReference type="ChEBI" id="CHEBI:30616"/>
        <dbReference type="ChEBI" id="CHEBI:61977"/>
        <dbReference type="ChEBI" id="CHEBI:456216"/>
        <dbReference type="EC" id="2.7.11.1"/>
    </reaction>
</comment>
<dbReference type="STRING" id="1382522.W6MTD7"/>
<dbReference type="GeneID" id="34518393"/>
<reference evidence="14" key="1">
    <citation type="submission" date="2013-12" db="EMBL/GenBank/DDBJ databases">
        <authorList>
            <person name="Genoscope - CEA"/>
        </authorList>
    </citation>
    <scope>NUCLEOTIDE SEQUENCE</scope>
    <source>
        <strain evidence="14">CBS 1993</strain>
    </source>
</reference>
<feature type="compositionally biased region" description="Polar residues" evidence="12">
    <location>
        <begin position="798"/>
        <end position="808"/>
    </location>
</feature>
<name>W6MTD7_9ASCO</name>
<comment type="subcellular location">
    <subcellularLocation>
        <location evidence="1">Cytoplasm</location>
    </subcellularLocation>
</comment>
<evidence type="ECO:0000256" key="2">
    <source>
        <dbReference type="ARBA" id="ARBA00012513"/>
    </source>
</evidence>
<dbReference type="GO" id="GO:0005737">
    <property type="term" value="C:cytoplasm"/>
    <property type="evidence" value="ECO:0007669"/>
    <property type="project" value="UniProtKB-SubCell"/>
</dbReference>
<dbReference type="GO" id="GO:0007015">
    <property type="term" value="P:actin filament organization"/>
    <property type="evidence" value="ECO:0007669"/>
    <property type="project" value="TreeGrafter"/>
</dbReference>
<keyword evidence="5" id="KW-0597">Phosphoprotein</keyword>
<dbReference type="HOGENOM" id="CLU_011638_2_0_1"/>
<keyword evidence="9" id="KW-0067">ATP-binding</keyword>
<feature type="region of interest" description="Disordered" evidence="12">
    <location>
        <begin position="723"/>
        <end position="808"/>
    </location>
</feature>
<dbReference type="GO" id="GO:0004674">
    <property type="term" value="F:protein serine/threonine kinase activity"/>
    <property type="evidence" value="ECO:0007669"/>
    <property type="project" value="UniProtKB-KW"/>
</dbReference>
<dbReference type="FunFam" id="1.10.510.10:FF:000441">
    <property type="entry name" value="Serine/threonine protein kinase"/>
    <property type="match status" value="1"/>
</dbReference>
<dbReference type="PROSITE" id="PS00108">
    <property type="entry name" value="PROTEIN_KINASE_ST"/>
    <property type="match status" value="1"/>
</dbReference>
<evidence type="ECO:0000256" key="1">
    <source>
        <dbReference type="ARBA" id="ARBA00004496"/>
    </source>
</evidence>
<dbReference type="InterPro" id="IPR000719">
    <property type="entry name" value="Prot_kinase_dom"/>
</dbReference>
<feature type="compositionally biased region" description="Basic and acidic residues" evidence="12">
    <location>
        <begin position="670"/>
        <end position="680"/>
    </location>
</feature>
<evidence type="ECO:0000256" key="4">
    <source>
        <dbReference type="ARBA" id="ARBA00022527"/>
    </source>
</evidence>
<feature type="region of interest" description="Disordered" evidence="12">
    <location>
        <begin position="504"/>
        <end position="627"/>
    </location>
</feature>
<feature type="domain" description="Protein kinase" evidence="13">
    <location>
        <begin position="10"/>
        <end position="306"/>
    </location>
</feature>
<evidence type="ECO:0000313" key="15">
    <source>
        <dbReference type="Proteomes" id="UP000019384"/>
    </source>
</evidence>
<dbReference type="Proteomes" id="UP000019384">
    <property type="component" value="Unassembled WGS sequence"/>
</dbReference>
<feature type="compositionally biased region" description="Low complexity" evidence="12">
    <location>
        <begin position="576"/>
        <end position="587"/>
    </location>
</feature>
<feature type="compositionally biased region" description="Low complexity" evidence="12">
    <location>
        <begin position="774"/>
        <end position="786"/>
    </location>
</feature>
<organism evidence="14 15">
    <name type="scientific">Kuraishia capsulata CBS 1993</name>
    <dbReference type="NCBI Taxonomy" id="1382522"/>
    <lineage>
        <taxon>Eukaryota</taxon>
        <taxon>Fungi</taxon>
        <taxon>Dikarya</taxon>
        <taxon>Ascomycota</taxon>
        <taxon>Saccharomycotina</taxon>
        <taxon>Pichiomycetes</taxon>
        <taxon>Pichiales</taxon>
        <taxon>Pichiaceae</taxon>
        <taxon>Kuraishia</taxon>
    </lineage>
</organism>
<dbReference type="EC" id="2.7.11.1" evidence="2"/>
<evidence type="ECO:0000313" key="14">
    <source>
        <dbReference type="EMBL" id="CDK24990.1"/>
    </source>
</evidence>
<keyword evidence="3" id="KW-0963">Cytoplasm</keyword>
<dbReference type="GO" id="GO:0000147">
    <property type="term" value="P:actin cortical patch assembly"/>
    <property type="evidence" value="ECO:0007669"/>
    <property type="project" value="TreeGrafter"/>
</dbReference>
<evidence type="ECO:0000256" key="11">
    <source>
        <dbReference type="ARBA" id="ARBA00048679"/>
    </source>
</evidence>
<keyword evidence="6" id="KW-0808">Transferase</keyword>
<evidence type="ECO:0000256" key="6">
    <source>
        <dbReference type="ARBA" id="ARBA00022679"/>
    </source>
</evidence>
<dbReference type="EMBL" id="HG793125">
    <property type="protein sequence ID" value="CDK24990.1"/>
    <property type="molecule type" value="Genomic_DNA"/>
</dbReference>
<dbReference type="Pfam" id="PF00069">
    <property type="entry name" value="Pkinase"/>
    <property type="match status" value="1"/>
</dbReference>
<feature type="region of interest" description="Disordered" evidence="12">
    <location>
        <begin position="651"/>
        <end position="694"/>
    </location>
</feature>
<feature type="compositionally biased region" description="Low complexity" evidence="12">
    <location>
        <begin position="731"/>
        <end position="748"/>
    </location>
</feature>
<keyword evidence="7" id="KW-0547">Nucleotide-binding</keyword>
<proteinExistence type="predicted"/>
<dbReference type="GO" id="GO:0005524">
    <property type="term" value="F:ATP binding"/>
    <property type="evidence" value="ECO:0007669"/>
    <property type="project" value="UniProtKB-KW"/>
</dbReference>
<dbReference type="SUPFAM" id="SSF56112">
    <property type="entry name" value="Protein kinase-like (PK-like)"/>
    <property type="match status" value="1"/>
</dbReference>
<keyword evidence="4" id="KW-0723">Serine/threonine-protein kinase</keyword>
<dbReference type="InterPro" id="IPR008271">
    <property type="entry name" value="Ser/Thr_kinase_AS"/>
</dbReference>
<sequence>MPSAPPPNAYAPGTILTVGSHQVKITKYLSQAWHNTTVACLKRVAVPDKRTLNLLRAEVDAMKRLQGRKYIVSYIDSHASRMSSEVGYEVFVLMEYCSRNGLIDFMNTRLVNKLKEPEILQIMAEITEGVAEMHALQPPLIHRDIKIENVLITGDGISKVCDFGSAAPPLRPPKNVEEFQILQDDIMKHTTPQYRSPEMIDLYRRQPIDEKSDIWALGVFLYKLCYYTTPFESNSINGNLQGGGGEMAILHARFQFPASPIYSSRLKNVISKCLQENPAHRPNVYQLLEEICKIRNVPITMKNFYLDRKVATKSEPSAALPQPTALPIPTLRTANEEYKPVIPHRSHVPTTSEGFALHRSKSAKAESHPGDPFSGLGRSKGMLSNKSQPEINRISMSGTTGSADLNNKIKDYISGMDNNGKVMTRYVSEDSITDDGFTRPHLPVQRVRSPAFESLDKFVKPTSRNSSNHMRPLSLSASEFRKLQPVHSSSNSASMKQIMTGITQEETVEFSPELDRYDRSRPLSRQSSGKSWKQQLTGESIKALRNVTGGGRHNKRSSISSIKDLFTGGKNRDGTRSNSSSRNPSSSLVKAPPKPKSRDSSRNISSDSLHELSDNAPEFSSSNEMLNRVVEEEAKPTVKRSSSIQRRVHMLLSRKQSPPPAKTAKGYGKFTDDGEEKPVERSVSTEMPPPLPRSRTVVRPQIKVSLEPRVPLRRSLVTPPPVEVERNVFDTPSSTMSSTLTVSSASPKKAPPPKPKKPSHLKSPTPNKLHQEFTSSTTTSSSRRSSGYGEELQVPMASASSNKRSSITSDFSVGEIDDLEKHFQERFPSAV</sequence>
<evidence type="ECO:0000256" key="8">
    <source>
        <dbReference type="ARBA" id="ARBA00022777"/>
    </source>
</evidence>
<dbReference type="RefSeq" id="XP_022457005.1">
    <property type="nucleotide sequence ID" value="XM_022605547.1"/>
</dbReference>
<gene>
    <name evidence="14" type="ORF">KUCA_T00000957001</name>
</gene>
<dbReference type="AlphaFoldDB" id="W6MTD7"/>